<evidence type="ECO:0000259" key="2">
    <source>
        <dbReference type="PROSITE" id="PS50995"/>
    </source>
</evidence>
<dbReference type="PROSITE" id="PS50995">
    <property type="entry name" value="HTH_MARR_2"/>
    <property type="match status" value="1"/>
</dbReference>
<accession>A0A917K0Z1</accession>
<feature type="domain" description="HTH marR-type" evidence="2">
    <location>
        <begin position="9"/>
        <end position="141"/>
    </location>
</feature>
<dbReference type="Gene3D" id="1.10.10.10">
    <property type="entry name" value="Winged helix-like DNA-binding domain superfamily/Winged helix DNA-binding domain"/>
    <property type="match status" value="1"/>
</dbReference>
<evidence type="ECO:0000256" key="1">
    <source>
        <dbReference type="ARBA" id="ARBA00023125"/>
    </source>
</evidence>
<dbReference type="SMART" id="SM00347">
    <property type="entry name" value="HTH_MARR"/>
    <property type="match status" value="1"/>
</dbReference>
<evidence type="ECO:0000313" key="3">
    <source>
        <dbReference type="EMBL" id="GGI96408.1"/>
    </source>
</evidence>
<dbReference type="EMBL" id="BMOY01000002">
    <property type="protein sequence ID" value="GGI96408.1"/>
    <property type="molecule type" value="Genomic_DNA"/>
</dbReference>
<protein>
    <submittedName>
        <fullName evidence="3">HTH-type transcriptional regulator YsmB</fullName>
    </submittedName>
</protein>
<name>A0A917K0Z1_9BACL</name>
<dbReference type="InterPro" id="IPR036388">
    <property type="entry name" value="WH-like_DNA-bd_sf"/>
</dbReference>
<dbReference type="GO" id="GO:0003677">
    <property type="term" value="F:DNA binding"/>
    <property type="evidence" value="ECO:0007669"/>
    <property type="project" value="UniProtKB-KW"/>
</dbReference>
<sequence length="145" mass="17013">MSERFPEYVIQIEQRLRQIAAIVRRKGRQLLDSYGITPPQFDALLILNREGTLTIGDLSNRLYLAYSTTTDLVDRLERAQLVARQRDHQDRRVVRVQLLPAGAELIERVLDARRAYLQRTLQHLEPEEHAQVLRVLDILYTHMEN</sequence>
<keyword evidence="1" id="KW-0238">DNA-binding</keyword>
<proteinExistence type="predicted"/>
<keyword evidence="4" id="KW-1185">Reference proteome</keyword>
<dbReference type="Pfam" id="PF01047">
    <property type="entry name" value="MarR"/>
    <property type="match status" value="1"/>
</dbReference>
<organism evidence="3 4">
    <name type="scientific">Alicyclobacillus cellulosilyticus</name>
    <dbReference type="NCBI Taxonomy" id="1003997"/>
    <lineage>
        <taxon>Bacteria</taxon>
        <taxon>Bacillati</taxon>
        <taxon>Bacillota</taxon>
        <taxon>Bacilli</taxon>
        <taxon>Bacillales</taxon>
        <taxon>Alicyclobacillaceae</taxon>
        <taxon>Alicyclobacillus</taxon>
    </lineage>
</organism>
<reference evidence="3" key="1">
    <citation type="journal article" date="2014" name="Int. J. Syst. Evol. Microbiol.">
        <title>Complete genome sequence of Corynebacterium casei LMG S-19264T (=DSM 44701T), isolated from a smear-ripened cheese.</title>
        <authorList>
            <consortium name="US DOE Joint Genome Institute (JGI-PGF)"/>
            <person name="Walter F."/>
            <person name="Albersmeier A."/>
            <person name="Kalinowski J."/>
            <person name="Ruckert C."/>
        </authorList>
    </citation>
    <scope>NUCLEOTIDE SEQUENCE</scope>
    <source>
        <strain evidence="3">JCM 18487</strain>
    </source>
</reference>
<dbReference type="InterPro" id="IPR039422">
    <property type="entry name" value="MarR/SlyA-like"/>
</dbReference>
<dbReference type="Proteomes" id="UP000637695">
    <property type="component" value="Unassembled WGS sequence"/>
</dbReference>
<dbReference type="GO" id="GO:0003700">
    <property type="term" value="F:DNA-binding transcription factor activity"/>
    <property type="evidence" value="ECO:0007669"/>
    <property type="project" value="InterPro"/>
</dbReference>
<evidence type="ECO:0000313" key="4">
    <source>
        <dbReference type="Proteomes" id="UP000637695"/>
    </source>
</evidence>
<dbReference type="InterPro" id="IPR036390">
    <property type="entry name" value="WH_DNA-bd_sf"/>
</dbReference>
<dbReference type="SUPFAM" id="SSF46785">
    <property type="entry name" value="Winged helix' DNA-binding domain"/>
    <property type="match status" value="1"/>
</dbReference>
<gene>
    <name evidence="3" type="primary">ysmB</name>
    <name evidence="3" type="ORF">GCM10010885_02640</name>
</gene>
<dbReference type="PANTHER" id="PTHR33164">
    <property type="entry name" value="TRANSCRIPTIONAL REGULATOR, MARR FAMILY"/>
    <property type="match status" value="1"/>
</dbReference>
<dbReference type="GO" id="GO:0006950">
    <property type="term" value="P:response to stress"/>
    <property type="evidence" value="ECO:0007669"/>
    <property type="project" value="TreeGrafter"/>
</dbReference>
<dbReference type="PANTHER" id="PTHR33164:SF43">
    <property type="entry name" value="HTH-TYPE TRANSCRIPTIONAL REPRESSOR YETL"/>
    <property type="match status" value="1"/>
</dbReference>
<dbReference type="AlphaFoldDB" id="A0A917K0Z1"/>
<dbReference type="RefSeq" id="WP_229776208.1">
    <property type="nucleotide sequence ID" value="NZ_BMOY01000002.1"/>
</dbReference>
<comment type="caution">
    <text evidence="3">The sequence shown here is derived from an EMBL/GenBank/DDBJ whole genome shotgun (WGS) entry which is preliminary data.</text>
</comment>
<reference evidence="3" key="2">
    <citation type="submission" date="2020-09" db="EMBL/GenBank/DDBJ databases">
        <authorList>
            <person name="Sun Q."/>
            <person name="Ohkuma M."/>
        </authorList>
    </citation>
    <scope>NUCLEOTIDE SEQUENCE</scope>
    <source>
        <strain evidence="3">JCM 18487</strain>
    </source>
</reference>
<dbReference type="InterPro" id="IPR000835">
    <property type="entry name" value="HTH_MarR-typ"/>
</dbReference>